<dbReference type="GO" id="GO:0019843">
    <property type="term" value="F:rRNA binding"/>
    <property type="evidence" value="ECO:0007669"/>
    <property type="project" value="UniProtKB-UniRule"/>
</dbReference>
<comment type="subunit">
    <text evidence="7 9">Part of the 30S ribosomal subunit. Contacts protein S5. The interaction surface between S4 and S5 is involved in control of translational fidelity.</text>
</comment>
<dbReference type="PATRIC" id="fig|1200793.3.peg.1959"/>
<dbReference type="PANTHER" id="PTHR11831:SF4">
    <property type="entry name" value="SMALL RIBOSOMAL SUBUNIT PROTEIN US4M"/>
    <property type="match status" value="1"/>
</dbReference>
<dbReference type="FunFam" id="3.10.290.10:FF:000001">
    <property type="entry name" value="30S ribosomal protein S4"/>
    <property type="match status" value="1"/>
</dbReference>
<protein>
    <recommendedName>
        <fullName evidence="8 9">Small ribosomal subunit protein uS4</fullName>
    </recommendedName>
</protein>
<dbReference type="AlphaFoldDB" id="J7T5G0"/>
<dbReference type="PROSITE" id="PS50889">
    <property type="entry name" value="S4"/>
    <property type="match status" value="1"/>
</dbReference>
<sequence length="230" mass="26183">MGEVFLNESGLSKTLFPKNIFYRRTLLMSRYTGPSWKQSRRLGFSLTGTGKELARRNYVPGQHGPNNRSKLSEYGLQLAEKQKLRFSYGLGEKQFRNLFVQATKVKGGTLGFNFMVLLERRLDNVVYRLGLATTRRQARQFVNHGHILVDGKRVDIPSYRVEVGQVISVREKSAKVPAILEAVEATIGRPAFVSFDAEKLEGSLTRLPERDEINPEINEALVVEFYNKML</sequence>
<dbReference type="GO" id="GO:0006412">
    <property type="term" value="P:translation"/>
    <property type="evidence" value="ECO:0007669"/>
    <property type="project" value="UniProtKB-UniRule"/>
</dbReference>
<evidence type="ECO:0000256" key="9">
    <source>
        <dbReference type="HAMAP-Rule" id="MF_01306"/>
    </source>
</evidence>
<comment type="function">
    <text evidence="1 9">One of the primary rRNA binding proteins, it binds directly to 16S rRNA where it nucleates assembly of the body of the 30S subunit.</text>
</comment>
<dbReference type="Pfam" id="PF01479">
    <property type="entry name" value="S4"/>
    <property type="match status" value="1"/>
</dbReference>
<feature type="domain" description="RNA-binding S4" evidence="11">
    <location>
        <begin position="120"/>
        <end position="184"/>
    </location>
</feature>
<dbReference type="Proteomes" id="UP000006983">
    <property type="component" value="Unassembled WGS sequence"/>
</dbReference>
<dbReference type="InterPro" id="IPR036986">
    <property type="entry name" value="S4_RNA-bd_sf"/>
</dbReference>
<dbReference type="HAMAP" id="MF_01306_B">
    <property type="entry name" value="Ribosomal_uS4_B"/>
    <property type="match status" value="1"/>
</dbReference>
<dbReference type="NCBIfam" id="NF003717">
    <property type="entry name" value="PRK05327.1"/>
    <property type="match status" value="1"/>
</dbReference>
<dbReference type="SUPFAM" id="SSF55174">
    <property type="entry name" value="Alpha-L RNA-binding motif"/>
    <property type="match status" value="1"/>
</dbReference>
<feature type="domain" description="Small ribosomal subunit protein uS4 N-terminal" evidence="12">
    <location>
        <begin position="30"/>
        <end position="119"/>
    </location>
</feature>
<keyword evidence="6 9" id="KW-0687">Ribonucleoprotein</keyword>
<evidence type="ECO:0000256" key="2">
    <source>
        <dbReference type="ARBA" id="ARBA00007465"/>
    </source>
</evidence>
<name>J7T5G0_STRSL</name>
<evidence type="ECO:0000256" key="10">
    <source>
        <dbReference type="RuleBase" id="RU003699"/>
    </source>
</evidence>
<dbReference type="FunFam" id="1.10.1050.10:FF:000001">
    <property type="entry name" value="30S ribosomal protein S4"/>
    <property type="match status" value="1"/>
</dbReference>
<keyword evidence="3 9" id="KW-0699">rRNA-binding</keyword>
<evidence type="ECO:0000259" key="11">
    <source>
        <dbReference type="SMART" id="SM00363"/>
    </source>
</evidence>
<keyword evidence="5 9" id="KW-0689">Ribosomal protein</keyword>
<dbReference type="PROSITE" id="PS00632">
    <property type="entry name" value="RIBOSOMAL_S4"/>
    <property type="match status" value="1"/>
</dbReference>
<dbReference type="InterPro" id="IPR005709">
    <property type="entry name" value="Ribosomal_uS4_bac-type"/>
</dbReference>
<dbReference type="Pfam" id="PF00163">
    <property type="entry name" value="Ribosomal_S4"/>
    <property type="match status" value="1"/>
</dbReference>
<dbReference type="GO" id="GO:0042274">
    <property type="term" value="P:ribosomal small subunit biogenesis"/>
    <property type="evidence" value="ECO:0007669"/>
    <property type="project" value="TreeGrafter"/>
</dbReference>
<evidence type="ECO:0000256" key="1">
    <source>
        <dbReference type="ARBA" id="ARBA00003866"/>
    </source>
</evidence>
<dbReference type="GO" id="GO:0015935">
    <property type="term" value="C:small ribosomal subunit"/>
    <property type="evidence" value="ECO:0007669"/>
    <property type="project" value="InterPro"/>
</dbReference>
<dbReference type="CDD" id="cd00165">
    <property type="entry name" value="S4"/>
    <property type="match status" value="1"/>
</dbReference>
<evidence type="ECO:0000313" key="13">
    <source>
        <dbReference type="EMBL" id="EJO15985.1"/>
    </source>
</evidence>
<evidence type="ECO:0000256" key="8">
    <source>
        <dbReference type="ARBA" id="ARBA00035254"/>
    </source>
</evidence>
<dbReference type="Gene3D" id="1.10.1050.10">
    <property type="entry name" value="Ribosomal Protein S4 Delta 41, Chain A, domain 1"/>
    <property type="match status" value="1"/>
</dbReference>
<comment type="caution">
    <text evidence="13">The sequence shown here is derived from an EMBL/GenBank/DDBJ whole genome shotgun (WGS) entry which is preliminary data.</text>
</comment>
<comment type="function">
    <text evidence="9">With S5 and S12 plays an important role in translational accuracy.</text>
</comment>
<dbReference type="PANTHER" id="PTHR11831">
    <property type="entry name" value="30S 40S RIBOSOMAL PROTEIN"/>
    <property type="match status" value="1"/>
</dbReference>
<reference evidence="13 14" key="1">
    <citation type="journal article" date="2012" name="J. Bacteriol.">
        <title>Genome Sequence of the Lantibiotic Bacteriocin Producer Streptococcus salivarius Strain K12.</title>
        <authorList>
            <person name="Barretto C."/>
            <person name="Alvarez-Martin P."/>
            <person name="Foata F."/>
            <person name="Renault P."/>
            <person name="Berger B."/>
        </authorList>
    </citation>
    <scope>NUCLEOTIDE SEQUENCE [LARGE SCALE GENOMIC DNA]</scope>
    <source>
        <strain evidence="13 14">K12</strain>
    </source>
</reference>
<accession>J7T5G0</accession>
<comment type="similarity">
    <text evidence="2 9 10">Belongs to the universal ribosomal protein uS4 family.</text>
</comment>
<evidence type="ECO:0000256" key="3">
    <source>
        <dbReference type="ARBA" id="ARBA00022730"/>
    </source>
</evidence>
<dbReference type="NCBIfam" id="TIGR01017">
    <property type="entry name" value="rpsD_bact"/>
    <property type="match status" value="1"/>
</dbReference>
<dbReference type="SMART" id="SM01390">
    <property type="entry name" value="Ribosomal_S4"/>
    <property type="match status" value="1"/>
</dbReference>
<dbReference type="GO" id="GO:0003735">
    <property type="term" value="F:structural constituent of ribosome"/>
    <property type="evidence" value="ECO:0007669"/>
    <property type="project" value="InterPro"/>
</dbReference>
<evidence type="ECO:0000259" key="12">
    <source>
        <dbReference type="SMART" id="SM01390"/>
    </source>
</evidence>
<dbReference type="EMBL" id="ALIF01000006">
    <property type="protein sequence ID" value="EJO15985.1"/>
    <property type="molecule type" value="Genomic_DNA"/>
</dbReference>
<evidence type="ECO:0000256" key="7">
    <source>
        <dbReference type="ARBA" id="ARBA00025813"/>
    </source>
</evidence>
<dbReference type="InterPro" id="IPR022801">
    <property type="entry name" value="Ribosomal_uS4"/>
</dbReference>
<organism evidence="13 14">
    <name type="scientific">Streptococcus salivarius K12</name>
    <dbReference type="NCBI Taxonomy" id="1200793"/>
    <lineage>
        <taxon>Bacteria</taxon>
        <taxon>Bacillati</taxon>
        <taxon>Bacillota</taxon>
        <taxon>Bacilli</taxon>
        <taxon>Lactobacillales</taxon>
        <taxon>Streptococcaceae</taxon>
        <taxon>Streptococcus</taxon>
    </lineage>
</organism>
<evidence type="ECO:0000256" key="4">
    <source>
        <dbReference type="ARBA" id="ARBA00022884"/>
    </source>
</evidence>
<dbReference type="InterPro" id="IPR002942">
    <property type="entry name" value="S4_RNA-bd"/>
</dbReference>
<evidence type="ECO:0000256" key="6">
    <source>
        <dbReference type="ARBA" id="ARBA00023274"/>
    </source>
</evidence>
<dbReference type="InterPro" id="IPR001912">
    <property type="entry name" value="Ribosomal_uS4_N"/>
</dbReference>
<dbReference type="InterPro" id="IPR018079">
    <property type="entry name" value="Ribosomal_uS4_CS"/>
</dbReference>
<keyword evidence="4 9" id="KW-0694">RNA-binding</keyword>
<proteinExistence type="inferred from homology"/>
<keyword evidence="14" id="KW-1185">Reference proteome</keyword>
<evidence type="ECO:0000256" key="5">
    <source>
        <dbReference type="ARBA" id="ARBA00022980"/>
    </source>
</evidence>
<gene>
    <name evidence="9" type="primary">rpsD</name>
    <name evidence="13" type="ORF">RSSL_00867</name>
</gene>
<evidence type="ECO:0000313" key="14">
    <source>
        <dbReference type="Proteomes" id="UP000006983"/>
    </source>
</evidence>
<dbReference type="SMART" id="SM00363">
    <property type="entry name" value="S4"/>
    <property type="match status" value="1"/>
</dbReference>
<dbReference type="Gene3D" id="3.10.290.10">
    <property type="entry name" value="RNA-binding S4 domain"/>
    <property type="match status" value="1"/>
</dbReference>